<name>F1Z635_9SPHN</name>
<proteinExistence type="inferred from homology"/>
<dbReference type="Gene3D" id="3.40.50.12370">
    <property type="match status" value="1"/>
</dbReference>
<dbReference type="HOGENOM" id="CLU_049301_5_2_5"/>
<evidence type="ECO:0000259" key="2">
    <source>
        <dbReference type="Pfam" id="PF00582"/>
    </source>
</evidence>
<accession>F1Z635</accession>
<comment type="similarity">
    <text evidence="1">Belongs to the universal stress protein A family.</text>
</comment>
<protein>
    <recommendedName>
        <fullName evidence="2">UspA domain-containing protein</fullName>
    </recommendedName>
</protein>
<comment type="caution">
    <text evidence="3">The sequence shown here is derived from an EMBL/GenBank/DDBJ whole genome shotgun (WGS) entry which is preliminary data.</text>
</comment>
<organism evidence="3 4">
    <name type="scientific">Novosphingobium nitrogenifigens DSM 19370</name>
    <dbReference type="NCBI Taxonomy" id="983920"/>
    <lineage>
        <taxon>Bacteria</taxon>
        <taxon>Pseudomonadati</taxon>
        <taxon>Pseudomonadota</taxon>
        <taxon>Alphaproteobacteria</taxon>
        <taxon>Sphingomonadales</taxon>
        <taxon>Sphingomonadaceae</taxon>
        <taxon>Novosphingobium</taxon>
    </lineage>
</organism>
<dbReference type="PANTHER" id="PTHR46268">
    <property type="entry name" value="STRESS RESPONSE PROTEIN NHAX"/>
    <property type="match status" value="1"/>
</dbReference>
<dbReference type="CDD" id="cd00293">
    <property type="entry name" value="USP-like"/>
    <property type="match status" value="1"/>
</dbReference>
<keyword evidence="4" id="KW-1185">Reference proteome</keyword>
<evidence type="ECO:0000313" key="4">
    <source>
        <dbReference type="Proteomes" id="UP000004728"/>
    </source>
</evidence>
<dbReference type="EMBL" id="AEWJ01000024">
    <property type="protein sequence ID" value="EGD59817.1"/>
    <property type="molecule type" value="Genomic_DNA"/>
</dbReference>
<dbReference type="InterPro" id="IPR006015">
    <property type="entry name" value="Universal_stress_UspA"/>
</dbReference>
<dbReference type="Pfam" id="PF00582">
    <property type="entry name" value="Usp"/>
    <property type="match status" value="1"/>
</dbReference>
<dbReference type="STRING" id="983920.Y88_2256"/>
<reference evidence="3 4" key="1">
    <citation type="journal article" date="2012" name="J. Bacteriol.">
        <title>Draft Genome Sequence of Novosphingobium nitrogenifigens Y88T.</title>
        <authorList>
            <person name="Strabala T.J."/>
            <person name="Macdonald L."/>
            <person name="Liu V."/>
            <person name="Smit A.M."/>
        </authorList>
    </citation>
    <scope>NUCLEOTIDE SEQUENCE [LARGE SCALE GENOMIC DNA]</scope>
    <source>
        <strain evidence="3 4">DSM 19370</strain>
    </source>
</reference>
<dbReference type="SUPFAM" id="SSF52402">
    <property type="entry name" value="Adenine nucleotide alpha hydrolases-like"/>
    <property type="match status" value="2"/>
</dbReference>
<dbReference type="Proteomes" id="UP000004728">
    <property type="component" value="Unassembled WGS sequence"/>
</dbReference>
<evidence type="ECO:0000313" key="3">
    <source>
        <dbReference type="EMBL" id="EGD59817.1"/>
    </source>
</evidence>
<dbReference type="InParanoid" id="F1Z635"/>
<evidence type="ECO:0000256" key="1">
    <source>
        <dbReference type="ARBA" id="ARBA00008791"/>
    </source>
</evidence>
<gene>
    <name evidence="3" type="ORF">Y88_2256</name>
</gene>
<dbReference type="eggNOG" id="COG0589">
    <property type="taxonomic scope" value="Bacteria"/>
</dbReference>
<dbReference type="OrthoDB" id="9804721at2"/>
<feature type="domain" description="UspA" evidence="2">
    <location>
        <begin position="144"/>
        <end position="258"/>
    </location>
</feature>
<dbReference type="PANTHER" id="PTHR46268:SF15">
    <property type="entry name" value="UNIVERSAL STRESS PROTEIN HP_0031"/>
    <property type="match status" value="1"/>
</dbReference>
<dbReference type="AlphaFoldDB" id="F1Z635"/>
<dbReference type="InterPro" id="IPR006016">
    <property type="entry name" value="UspA"/>
</dbReference>
<sequence>MRSILCPVDNSATLDDRVETALALARATKGHVTFQIATPFAELALWEPFGGAALSAEAINQVRAADEKLASQLDARLAPQDVPFDVVIVDEGPIEGVAGASRFTDVVVTSLEDPTLEEIGLGVRSPILAVPKGVPMLAFDKPAVICWDGGHEGAAAVRAALPLLRMASSVHLLTVREKGDDYPAAEAATYLSRHDIHAECHEVERKGTIAATIEDFAREKDAGLVVMGLFGKSRLRELLLGGVSRALLDRSMVPLLLAH</sequence>
<dbReference type="RefSeq" id="WP_008069591.1">
    <property type="nucleotide sequence ID" value="NZ_AQWK01000003.1"/>
</dbReference>
<dbReference type="PRINTS" id="PR01438">
    <property type="entry name" value="UNVRSLSTRESS"/>
</dbReference>